<dbReference type="Gene3D" id="3.30.420.10">
    <property type="entry name" value="Ribonuclease H-like superfamily/Ribonuclease H"/>
    <property type="match status" value="1"/>
</dbReference>
<dbReference type="GO" id="GO:0003690">
    <property type="term" value="F:double-stranded DNA binding"/>
    <property type="evidence" value="ECO:0007669"/>
    <property type="project" value="TreeGrafter"/>
</dbReference>
<keyword evidence="1" id="KW-0808">Transferase</keyword>
<sequence>LADLIEGNPKCTTREIANILNISHKSVSLNLRKFGMTNKYDVWVPQKLTENLVDRISVCDFLLKRHKSHPFLKQLLNGDEKWIVFNNVR</sequence>
<dbReference type="GO" id="GO:0015074">
    <property type="term" value="P:DNA integration"/>
    <property type="evidence" value="ECO:0007669"/>
    <property type="project" value="TreeGrafter"/>
</dbReference>
<dbReference type="GO" id="GO:0044547">
    <property type="term" value="F:DNA topoisomerase binding"/>
    <property type="evidence" value="ECO:0007669"/>
    <property type="project" value="TreeGrafter"/>
</dbReference>
<dbReference type="InterPro" id="IPR036397">
    <property type="entry name" value="RNaseH_sf"/>
</dbReference>
<keyword evidence="1" id="KW-0489">Methyltransferase</keyword>
<dbReference type="InterPro" id="IPR052709">
    <property type="entry name" value="Transposase-MT_Hybrid"/>
</dbReference>
<dbReference type="GO" id="GO:0042800">
    <property type="term" value="F:histone H3K4 methyltransferase activity"/>
    <property type="evidence" value="ECO:0007669"/>
    <property type="project" value="TreeGrafter"/>
</dbReference>
<keyword evidence="2" id="KW-1185">Reference proteome</keyword>
<dbReference type="AlphaFoldDB" id="A0A0L7QN04"/>
<dbReference type="GO" id="GO:0005634">
    <property type="term" value="C:nucleus"/>
    <property type="evidence" value="ECO:0007669"/>
    <property type="project" value="TreeGrafter"/>
</dbReference>
<dbReference type="PANTHER" id="PTHR46060:SF2">
    <property type="entry name" value="HISTONE-LYSINE N-METHYLTRANSFERASE SETMAR"/>
    <property type="match status" value="1"/>
</dbReference>
<dbReference type="GO" id="GO:0000729">
    <property type="term" value="P:DNA double-strand break processing"/>
    <property type="evidence" value="ECO:0007669"/>
    <property type="project" value="TreeGrafter"/>
</dbReference>
<dbReference type="GO" id="GO:0006303">
    <property type="term" value="P:double-strand break repair via nonhomologous end joining"/>
    <property type="evidence" value="ECO:0007669"/>
    <property type="project" value="TreeGrafter"/>
</dbReference>
<gene>
    <name evidence="1" type="ORF">WH47_10126</name>
</gene>
<dbReference type="PANTHER" id="PTHR46060">
    <property type="entry name" value="MARINER MOS1 TRANSPOSASE-LIKE PROTEIN"/>
    <property type="match status" value="1"/>
</dbReference>
<dbReference type="OrthoDB" id="10032414at2759"/>
<dbReference type="GO" id="GO:0003697">
    <property type="term" value="F:single-stranded DNA binding"/>
    <property type="evidence" value="ECO:0007669"/>
    <property type="project" value="TreeGrafter"/>
</dbReference>
<dbReference type="GO" id="GO:0032259">
    <property type="term" value="P:methylation"/>
    <property type="evidence" value="ECO:0007669"/>
    <property type="project" value="UniProtKB-KW"/>
</dbReference>
<dbReference type="GO" id="GO:0000793">
    <property type="term" value="C:condensed chromosome"/>
    <property type="evidence" value="ECO:0007669"/>
    <property type="project" value="TreeGrafter"/>
</dbReference>
<organism evidence="1 2">
    <name type="scientific">Habropoda laboriosa</name>
    <dbReference type="NCBI Taxonomy" id="597456"/>
    <lineage>
        <taxon>Eukaryota</taxon>
        <taxon>Metazoa</taxon>
        <taxon>Ecdysozoa</taxon>
        <taxon>Arthropoda</taxon>
        <taxon>Hexapoda</taxon>
        <taxon>Insecta</taxon>
        <taxon>Pterygota</taxon>
        <taxon>Neoptera</taxon>
        <taxon>Endopterygota</taxon>
        <taxon>Hymenoptera</taxon>
        <taxon>Apocrita</taxon>
        <taxon>Aculeata</taxon>
        <taxon>Apoidea</taxon>
        <taxon>Anthophila</taxon>
        <taxon>Apidae</taxon>
        <taxon>Habropoda</taxon>
    </lineage>
</organism>
<protein>
    <submittedName>
        <fullName evidence="1">Histone-lysine N-methyltransferase SETMAR</fullName>
    </submittedName>
</protein>
<dbReference type="GO" id="GO:0000014">
    <property type="term" value="F:single-stranded DNA endodeoxyribonuclease activity"/>
    <property type="evidence" value="ECO:0007669"/>
    <property type="project" value="TreeGrafter"/>
</dbReference>
<dbReference type="EMBL" id="KQ414873">
    <property type="protein sequence ID" value="KOC59939.1"/>
    <property type="molecule type" value="Genomic_DNA"/>
</dbReference>
<dbReference type="GO" id="GO:0031297">
    <property type="term" value="P:replication fork processing"/>
    <property type="evidence" value="ECO:0007669"/>
    <property type="project" value="TreeGrafter"/>
</dbReference>
<dbReference type="STRING" id="597456.A0A0L7QN04"/>
<feature type="non-terminal residue" evidence="1">
    <location>
        <position position="1"/>
    </location>
</feature>
<dbReference type="GO" id="GO:0035861">
    <property type="term" value="C:site of double-strand break"/>
    <property type="evidence" value="ECO:0007669"/>
    <property type="project" value="TreeGrafter"/>
</dbReference>
<reference evidence="1 2" key="1">
    <citation type="submission" date="2015-07" db="EMBL/GenBank/DDBJ databases">
        <title>The genome of Habropoda laboriosa.</title>
        <authorList>
            <person name="Pan H."/>
            <person name="Kapheim K."/>
        </authorList>
    </citation>
    <scope>NUCLEOTIDE SEQUENCE [LARGE SCALE GENOMIC DNA]</scope>
    <source>
        <strain evidence="1">0110345459</strain>
    </source>
</reference>
<evidence type="ECO:0000313" key="1">
    <source>
        <dbReference type="EMBL" id="KOC59939.1"/>
    </source>
</evidence>
<evidence type="ECO:0000313" key="2">
    <source>
        <dbReference type="Proteomes" id="UP000053825"/>
    </source>
</evidence>
<proteinExistence type="predicted"/>
<dbReference type="GO" id="GO:0046975">
    <property type="term" value="F:histone H3K36 methyltransferase activity"/>
    <property type="evidence" value="ECO:0007669"/>
    <property type="project" value="TreeGrafter"/>
</dbReference>
<name>A0A0L7QN04_9HYME</name>
<dbReference type="Proteomes" id="UP000053825">
    <property type="component" value="Unassembled WGS sequence"/>
</dbReference>
<dbReference type="GO" id="GO:0044774">
    <property type="term" value="P:mitotic DNA integrity checkpoint signaling"/>
    <property type="evidence" value="ECO:0007669"/>
    <property type="project" value="TreeGrafter"/>
</dbReference>
<accession>A0A0L7QN04</accession>